<protein>
    <recommendedName>
        <fullName evidence="4">START domain-containing protein</fullName>
    </recommendedName>
</protein>
<dbReference type="HOGENOM" id="CLU_015303_1_0_1"/>
<proteinExistence type="predicted"/>
<dbReference type="InterPro" id="IPR052727">
    <property type="entry name" value="Rab4/Rab5_effector"/>
</dbReference>
<keyword evidence="3" id="KW-1185">Reference proteome</keyword>
<dbReference type="PANTHER" id="PTHR13510:SF44">
    <property type="entry name" value="RABENOSYN-5"/>
    <property type="match status" value="1"/>
</dbReference>
<dbReference type="AlphaFoldDB" id="K3X115"/>
<sequence length="322" mass="36064">MSASSSSSSPSTASPPLPPIPAVAAPTSVDVTEAAYLCARTNSGRSHTHELPPTTAGKKFPKIVLTPKEQAHYDRVVGRLLYRTVQEYSAFNGEMDRSQWTSVRKNHDMSIYRSLKGTGDPRVTLMLGVGKFDGYLEDVMDGMYSENTEELRKVLTFVNVKFITGSIMHVSERRTPVDRFNFAGIKWYTTKTPGGAVSYDRDVLVYERQGVTFDANGDEIGYHLIQSVDRPEWPANMFKNVIRSHMSTCYLYKRKGNRVETFFLGEIFARGSFPQRISDFAIAGKWIQVVNAVKCSLARKLSQLKENLQNRSSSSSITISDM</sequence>
<evidence type="ECO:0000256" key="1">
    <source>
        <dbReference type="SAM" id="MobiDB-lite"/>
    </source>
</evidence>
<reference evidence="2" key="3">
    <citation type="submission" date="2015-02" db="UniProtKB">
        <authorList>
            <consortium name="EnsemblProtists"/>
        </authorList>
    </citation>
    <scope>IDENTIFICATION</scope>
    <source>
        <strain evidence="2">DAOM BR144</strain>
    </source>
</reference>
<feature type="region of interest" description="Disordered" evidence="1">
    <location>
        <begin position="1"/>
        <end position="21"/>
    </location>
</feature>
<dbReference type="EMBL" id="GL376590">
    <property type="status" value="NOT_ANNOTATED_CDS"/>
    <property type="molecule type" value="Genomic_DNA"/>
</dbReference>
<dbReference type="eggNOG" id="ENOG502R4FX">
    <property type="taxonomic scope" value="Eukaryota"/>
</dbReference>
<dbReference type="PANTHER" id="PTHR13510">
    <property type="entry name" value="FYVE-FINGER-CONTAINING RAB5 EFFECTOR PROTEIN RABENOSYN-5-RELATED"/>
    <property type="match status" value="1"/>
</dbReference>
<dbReference type="VEuPathDB" id="FungiDB:PYU1_G010891"/>
<dbReference type="EnsemblProtists" id="PYU1_T010914">
    <property type="protein sequence ID" value="PYU1_T010914"/>
    <property type="gene ID" value="PYU1_G010891"/>
</dbReference>
<feature type="compositionally biased region" description="Low complexity" evidence="1">
    <location>
        <begin position="1"/>
        <end position="12"/>
    </location>
</feature>
<dbReference type="Gene3D" id="3.30.530.20">
    <property type="match status" value="1"/>
</dbReference>
<dbReference type="Proteomes" id="UP000019132">
    <property type="component" value="Unassembled WGS sequence"/>
</dbReference>
<evidence type="ECO:0000313" key="2">
    <source>
        <dbReference type="EnsemblProtists" id="PYU1_T010914"/>
    </source>
</evidence>
<dbReference type="InParanoid" id="K3X115"/>
<evidence type="ECO:0000313" key="3">
    <source>
        <dbReference type="Proteomes" id="UP000019132"/>
    </source>
</evidence>
<reference evidence="3" key="2">
    <citation type="submission" date="2010-04" db="EMBL/GenBank/DDBJ databases">
        <authorList>
            <person name="Buell R."/>
            <person name="Hamilton J."/>
            <person name="Hostetler J."/>
        </authorList>
    </citation>
    <scope>NUCLEOTIDE SEQUENCE [LARGE SCALE GENOMIC DNA]</scope>
    <source>
        <strain evidence="3">DAOM:BR144</strain>
    </source>
</reference>
<accession>K3X115</accession>
<name>K3X115_GLOUD</name>
<evidence type="ECO:0008006" key="4">
    <source>
        <dbReference type="Google" id="ProtNLM"/>
    </source>
</evidence>
<reference evidence="3" key="1">
    <citation type="journal article" date="2010" name="Genome Biol.">
        <title>Genome sequence of the necrotrophic plant pathogen Pythium ultimum reveals original pathogenicity mechanisms and effector repertoire.</title>
        <authorList>
            <person name="Levesque C.A."/>
            <person name="Brouwer H."/>
            <person name="Cano L."/>
            <person name="Hamilton J.P."/>
            <person name="Holt C."/>
            <person name="Huitema E."/>
            <person name="Raffaele S."/>
            <person name="Robideau G.P."/>
            <person name="Thines M."/>
            <person name="Win J."/>
            <person name="Zerillo M.M."/>
            <person name="Beakes G.W."/>
            <person name="Boore J.L."/>
            <person name="Busam D."/>
            <person name="Dumas B."/>
            <person name="Ferriera S."/>
            <person name="Fuerstenberg S.I."/>
            <person name="Gachon C.M."/>
            <person name="Gaulin E."/>
            <person name="Govers F."/>
            <person name="Grenville-Briggs L."/>
            <person name="Horner N."/>
            <person name="Hostetler J."/>
            <person name="Jiang R.H."/>
            <person name="Johnson J."/>
            <person name="Krajaejun T."/>
            <person name="Lin H."/>
            <person name="Meijer H.J."/>
            <person name="Moore B."/>
            <person name="Morris P."/>
            <person name="Phuntmart V."/>
            <person name="Puiu D."/>
            <person name="Shetty J."/>
            <person name="Stajich J.E."/>
            <person name="Tripathy S."/>
            <person name="Wawra S."/>
            <person name="van West P."/>
            <person name="Whitty B.R."/>
            <person name="Coutinho P.M."/>
            <person name="Henrissat B."/>
            <person name="Martin F."/>
            <person name="Thomas P.D."/>
            <person name="Tyler B.M."/>
            <person name="De Vries R.P."/>
            <person name="Kamoun S."/>
            <person name="Yandell M."/>
            <person name="Tisserat N."/>
            <person name="Buell C.R."/>
        </authorList>
    </citation>
    <scope>NUCLEOTIDE SEQUENCE</scope>
    <source>
        <strain evidence="3">DAOM:BR144</strain>
    </source>
</reference>
<dbReference type="InterPro" id="IPR023393">
    <property type="entry name" value="START-like_dom_sf"/>
</dbReference>
<organism evidence="2 3">
    <name type="scientific">Globisporangium ultimum (strain ATCC 200006 / CBS 805.95 / DAOM BR144)</name>
    <name type="common">Pythium ultimum</name>
    <dbReference type="NCBI Taxonomy" id="431595"/>
    <lineage>
        <taxon>Eukaryota</taxon>
        <taxon>Sar</taxon>
        <taxon>Stramenopiles</taxon>
        <taxon>Oomycota</taxon>
        <taxon>Peronosporomycetes</taxon>
        <taxon>Pythiales</taxon>
        <taxon>Pythiaceae</taxon>
        <taxon>Globisporangium</taxon>
    </lineage>
</organism>